<dbReference type="InterPro" id="IPR000034">
    <property type="entry name" value="Laminin_IV"/>
</dbReference>
<evidence type="ECO:0000259" key="15">
    <source>
        <dbReference type="PROSITE" id="PS50025"/>
    </source>
</evidence>
<dbReference type="FunFam" id="2.10.25.10:FF:000388">
    <property type="entry name" value="Laminin subunit alpha"/>
    <property type="match status" value="1"/>
</dbReference>
<feature type="domain" description="Laminin G" evidence="15">
    <location>
        <begin position="3276"/>
        <end position="3449"/>
    </location>
</feature>
<keyword evidence="4" id="KW-0732">Signal</keyword>
<dbReference type="PANTHER" id="PTHR10574">
    <property type="entry name" value="NETRIN/LAMININ-RELATED"/>
    <property type="match status" value="1"/>
</dbReference>
<feature type="coiled-coil region" evidence="14">
    <location>
        <begin position="2529"/>
        <end position="2563"/>
    </location>
</feature>
<keyword evidence="10" id="KW-0325">Glycoprotein</keyword>
<dbReference type="GO" id="GO:0048699">
    <property type="term" value="P:generation of neurons"/>
    <property type="evidence" value="ECO:0007669"/>
    <property type="project" value="UniProtKB-ARBA"/>
</dbReference>
<dbReference type="GO" id="GO:0009888">
    <property type="term" value="P:tissue development"/>
    <property type="evidence" value="ECO:0007669"/>
    <property type="project" value="TreeGrafter"/>
</dbReference>
<feature type="disulfide bond" evidence="13">
    <location>
        <begin position="624"/>
        <end position="633"/>
    </location>
</feature>
<dbReference type="InterPro" id="IPR002049">
    <property type="entry name" value="LE_dom"/>
</dbReference>
<dbReference type="Pfam" id="PF24973">
    <property type="entry name" value="EGF_LMN_ATRN"/>
    <property type="match status" value="1"/>
</dbReference>
<evidence type="ECO:0000256" key="14">
    <source>
        <dbReference type="SAM" id="Coils"/>
    </source>
</evidence>
<evidence type="ECO:0000256" key="2">
    <source>
        <dbReference type="ARBA" id="ARBA00022525"/>
    </source>
</evidence>
<dbReference type="PROSITE" id="PS01248">
    <property type="entry name" value="EGF_LAM_1"/>
    <property type="match status" value="5"/>
</dbReference>
<feature type="domain" description="Laminin EGF-like" evidence="16">
    <location>
        <begin position="1432"/>
        <end position="1475"/>
    </location>
</feature>
<feature type="disulfide bond" evidence="13">
    <location>
        <begin position="2029"/>
        <end position="2038"/>
    </location>
</feature>
<feature type="domain" description="Laminin EGF-like" evidence="16">
    <location>
        <begin position="604"/>
        <end position="648"/>
    </location>
</feature>
<evidence type="ECO:0000256" key="9">
    <source>
        <dbReference type="ARBA" id="ARBA00023157"/>
    </source>
</evidence>
<evidence type="ECO:0000256" key="11">
    <source>
        <dbReference type="ARBA" id="ARBA00023292"/>
    </source>
</evidence>
<dbReference type="Pfam" id="PF00052">
    <property type="entry name" value="Laminin_B"/>
    <property type="match status" value="1"/>
</dbReference>
<dbReference type="PROSITE" id="PS50025">
    <property type="entry name" value="LAM_G_DOMAIN"/>
    <property type="match status" value="5"/>
</dbReference>
<sequence length="3631" mass="400521">MARRDTSPVVAAHFTMTRLLCLQTWILMLMTTTTVKNVNAQVLTPPYFNLAQGKNITATATCGVDVPRPELFCRLTGATGSEDQTTREVIRGQLCDYCYPDIPQQDHRAIYAVDGTERWWQSPPLSRGVQYNKVNLTVHLGQEFHVAYVFIRMANSPRPGVWVLERSIDYGKTWNPWQFFADTPSDCNKFFEAAADESIYFDDQVLCTTQFSKVVPLEGGEIVVSLVNGRPSAENFSNTDILQEWTKATDIQLRFIRTKTLLGHLMAVARQDPTVTRRYYYSIKDISIGGRCVCNGHANSCDRPPGVDGFHLTCACEHNTCGDQCDQCCPGFVQKRWRRNRSNDPFVCEPCECYGHTNECVFDEAVESDRRSIDIHGNYEGGGVCQNCQQNTMGINCEQCIPTFYRPYSVERDDPTPCRPCECDLRVSTGECEEGSGRCLCRPEYAGVTCDRCNIGYYGYPDCIPCDCHINGTEDSICTVTAGSCPCKENYDGRKCDMCALGYYNFPECQTCECNPIGSIGQVCDRDSGQCTCTGKYGTRDCGACADGYFEYPTCAFCSCDPAGTEDEICNKASGACLCKQNFTGARCDRCEPGFYGFPDCKECQCQEPGSLSTICGDSGQCSCKANFAGLNCGRCAAGYYRYPDCVPCQCDLYGSLSVTCNQISGQCSCRDNFEGQMCERCREKFYNYPICEICNCNPSGSKEIPGYPLGGCGIVTPGLLCDCRENVQGKICDQCKPGYWFLNRNNREGCQECTCFKPGTLTGSNVCNTESGQCMCKPDVGSRDCDTCRDGYFNLQQNNPFGCTNCMCNMGGSHTPVCNKMTGQCRCRPRVTGIKCDQPIKSHFYPDLHQLQFEIEDGVTPEGYRVRYGYDETVFPDYSWRGYAITTDVQPEVQMEVNIKIPSLYRIIYRYVNRNDKTIRGEVTLKPESDRDTIQTGTLLLPPSLDPRFATVTSGAVSAFVLNPGRWTISTKIPDISFLDYFVLIPQDFYEATVLQQQVTSPCEVPGDPGPCLHYQYPDLVGYPFVPGIEGYNYVDQERVKINLYPDSNVTTELGTKGLGHLNPDQTSFTLDLVVPDKGLYVLVVAYHNPTNRSQEIDVDVASLAGKEDSKLMLHSCKYSSLCRQVFMTPDGRVGVYNISTGYVSLTFTGPKDVDIGIDTVFAIPYNEWTTEFIRPRIICIRINGICIISSYSVPVGTMRIDFELPPNHRTIVVPTSLLDPNVGLVQLNETDREIEIRGTVDKPGQYVILFHHYMPTEIGLTIPVTVYVGGQVIEGLFKPTYCPSVTGCRGAIMFGSGNLINLKDNDIRILVTNRDGGKIWLDYALIVPSERYTPFDLVLQPIDRSGDFLTQCVDEGFRLKSDEEFCKDSTFTLTTEFNKGAVQCDCNVDGSLNFNCESFGGQCQCRENVIGRTCSACRPDFYGYPNCRPCNCPFGVCHPITGDCICPPRVEGDRCDRCASEAYGYDALIGCQECKCNPRGADSNNLNCDQTTGECNCMPNVGGRKCDTCLPGHHSFPYCRRCDCDPAGTEEEICDQVTSQCLCKSNVLGQRCDQCPEGSFHLSADNPTGCTRCFCFGTTTRCTSSALAWDLVSSMDGWQATNMKEDGYVIEAGNTIAVKAAGNTLDISEAIYWVAPDAYLGNKINSYGGKLIFGVLFILPEDEETEGLYRPDVILVGNNMTVTHYHPRQPQNRASMVMEIPLYEYNFQHKDTGAEVSREQFMMILINLEAMHIRASYYTRVDETRLSEVSMEHATETGAGEPANTVERCQCPYSYQGSSCQECAPGNYRSRSSPYLGICISCNCNRHSDNCDVNTGECFNCGGNTTGPNCEQCLPGYYGDPSRGPCQICSCPLPLASNNFATECRLAEDGLRTYCTCIPGYYGPTCESCAPGYYGNPREVGSYCQPCGCSGNIDVTNFRACDRFSGACLLCQNNTSGANCEMCEDWYWGDAVGRKDCAACDCDICGSESCDKNVGVCNCKPNVVGSECDQCASNTWGYEYCTGCRDCDCGMGSVSPQCDLRTGSCECQPGVQGAQCDKCLPGHWNLGPNGCQECNCLTDGAVGCDDQTGRCNCLPGVTGTMCDRCLDRWVLVPGQGCQECDYCIHLLLDDLDVLDRNVTTVRRQLADVSVGVAAFNRLAQYNNTLIELQPRVADLYSLDQDEMQDMMDPLKDRLDTVESDARDTLDKANQGVARAEQQQDSIEALTTDASDTEILIREQVVMAENAVQFVKQILGQILASIKVTNIERYIIDAEGILDGISTRNFTVEDVKALLELENAKALLGVVDQLGEKVEAELNRTIDTEVALGDILERLLDLGKNTETNAALMALDDLRRLRAQNMEVLEDLTEVIETLEKDSLTLLDTGRQLLEDAEEALANATTAFDELAVDSSKMEQALVDIMGHYDNLGRGLNDLEPLVNRTFAHAEALHVQASELDNLYNNTRDLSANAVAAGQAYKNIVKFINAAHNNSQEAVDDADTALNETNGNAENARESYIMSDELLGESEILFDKTRNELLSNLTASKTETDDAQTEKDKVAEVLNEIQEELDALDDGSASLRSQNVIDKSDVTSQKGVAAGERVDRIITLLPEDQKKLESINPDRIEAVLNMKNTESNVETVRQSRPEIVDLLKPLQANATRLIGVGESLDVNVKALKEKIELAREQANRIRVGLKFLGNTTVTARNPPQLDQAGSYTQLSLYFKTSQADALLAYVGGQRRAENLQNDFISLELRGGRVVFQFNLGAGPAIIASSRSYADGQWHQAVVERIGKSGTLIVRSDKQADDVNDESSPSTFTVLELNPATTSFYLGGVPDDVSIPIEVSRRPLVGSMEDVKFDETPVGLWNFEDAENTYMGEFARDVMKEIVTNGMRFNGMGYVVLSRDKLSLRPKKTDIQLQFQTYSENGLLVYASDNKRDFLSIELKEGRVVFQYDLGGGSVLMESAGKLNDGEWHSVTISRSQQEGLLRVDEIVTTGMSKGSLSELSTTADIFVGGFDQILVPVGNVGSYGFDGCIRDMKYGTIAWDLNDNERAKGVVRGCPAKVARIATFKEVVPVGFIAFNLDEPIGSKFDMTFKMRTNLKEAVMVYVADDTQDNAFSVGVMDGKIMLKSVQDEGSVELISRVNTYSDGNWHYISVMKDGLTFEMNIDDYEMLQRMSETGTAFLETSTPLYFGSVPPDFKIKEGAAVSDKTFIGCIGDITVQRKFVNLASIPESQRQSIQLVECPIKSDEEMEETEKTDASTVAPGLLDEMTTRDPDQCMLPLEPKIMEDAEVEDGVRFGSRPHSRLEFTRLPARMRIRSQFTLSFKTSGQNGLLFYVADTKHIDFLGLYMVDGQLHFGFNCGSGAAKIVSSATYNDDTWHEVSFGRQQRSGTLMVDGDLIGRAKSLGSTRSINVNAPYFVGGLSELAKNKSLGNVGDGWVSFPGCIRDVKLRTLPLSQPSNEIDIQKCSNAFELGTFFKASGGYLQLFDRFKVGRDLDISIDVRPRTQSGVLLAVHGRMDYLVLQIVEGQVIFTTDNGAGAITAIFPMLAKNSLCDGNWHTIKANKNKTVVTLVVNGKRGQESVGSTKVSAADTNDPLYIGGLPDTSLKGVQTNEQYVGCIRNLEINNKPQPLFSGTVIGDVEIDSCPAS</sequence>
<feature type="domain" description="Laminin EGF-like" evidence="16">
    <location>
        <begin position="2009"/>
        <end position="2055"/>
    </location>
</feature>
<feature type="domain" description="Laminin EGF-like" evidence="16">
    <location>
        <begin position="1524"/>
        <end position="1574"/>
    </location>
</feature>
<dbReference type="FunFam" id="2.10.25.10:FF:000074">
    <property type="entry name" value="Laminin subunit alpha"/>
    <property type="match status" value="1"/>
</dbReference>
<evidence type="ECO:0000259" key="17">
    <source>
        <dbReference type="PROSITE" id="PS51115"/>
    </source>
</evidence>
<dbReference type="SMART" id="SM00180">
    <property type="entry name" value="EGF_Lam"/>
    <property type="match status" value="21"/>
</dbReference>
<proteinExistence type="predicted"/>
<dbReference type="CDD" id="cd00055">
    <property type="entry name" value="EGF_Lam"/>
    <property type="match status" value="19"/>
</dbReference>
<feature type="domain" description="Laminin EGF-like" evidence="16">
    <location>
        <begin position="1909"/>
        <end position="1961"/>
    </location>
</feature>
<feature type="coiled-coil region" evidence="14">
    <location>
        <begin position="2180"/>
        <end position="2207"/>
    </location>
</feature>
<dbReference type="FunFam" id="2.10.25.10:FF:000034">
    <property type="entry name" value="Laminin subunit alpha 3"/>
    <property type="match status" value="2"/>
</dbReference>
<dbReference type="InterPro" id="IPR001791">
    <property type="entry name" value="Laminin_G"/>
</dbReference>
<dbReference type="CDD" id="cd00110">
    <property type="entry name" value="LamG"/>
    <property type="match status" value="5"/>
</dbReference>
<feature type="disulfide bond" evidence="13">
    <location>
        <begin position="1545"/>
        <end position="1554"/>
    </location>
</feature>
<dbReference type="FunFam" id="2.10.25.10:FF:000090">
    <property type="entry name" value="laminin subunit alpha"/>
    <property type="match status" value="1"/>
</dbReference>
<keyword evidence="11 13" id="KW-0424">Laminin EGF-like domain</keyword>
<feature type="domain" description="Laminin EGF-like" evidence="16">
    <location>
        <begin position="1386"/>
        <end position="1431"/>
    </location>
</feature>
<dbReference type="FunFam" id="2.60.120.260:FF:000092">
    <property type="entry name" value="Laminin subunit alpha-3"/>
    <property type="match status" value="1"/>
</dbReference>
<feature type="coiled-coil region" evidence="14">
    <location>
        <begin position="2646"/>
        <end position="2673"/>
    </location>
</feature>
<comment type="subcellular location">
    <subcellularLocation>
        <location evidence="1">Secreted</location>
        <location evidence="1">Extracellular space</location>
        <location evidence="1">Extracellular matrix</location>
        <location evidence="1">Basement membrane</location>
    </subcellularLocation>
</comment>
<name>A0AAN9BA63_9CAEN</name>
<dbReference type="GO" id="GO:0009887">
    <property type="term" value="P:animal organ morphogenesis"/>
    <property type="evidence" value="ECO:0007669"/>
    <property type="project" value="TreeGrafter"/>
</dbReference>
<dbReference type="Proteomes" id="UP001374579">
    <property type="component" value="Unassembled WGS sequence"/>
</dbReference>
<organism evidence="19 20">
    <name type="scientific">Littorina saxatilis</name>
    <dbReference type="NCBI Taxonomy" id="31220"/>
    <lineage>
        <taxon>Eukaryota</taxon>
        <taxon>Metazoa</taxon>
        <taxon>Spiralia</taxon>
        <taxon>Lophotrochozoa</taxon>
        <taxon>Mollusca</taxon>
        <taxon>Gastropoda</taxon>
        <taxon>Caenogastropoda</taxon>
        <taxon>Littorinimorpha</taxon>
        <taxon>Littorinoidea</taxon>
        <taxon>Littorinidae</taxon>
        <taxon>Littorina</taxon>
    </lineage>
</organism>
<feature type="domain" description="Laminin EGF-like" evidence="16">
    <location>
        <begin position="2056"/>
        <end position="2101"/>
    </location>
</feature>
<feature type="disulfide bond" evidence="13">
    <location>
        <begin position="777"/>
        <end position="786"/>
    </location>
</feature>
<evidence type="ECO:0000313" key="19">
    <source>
        <dbReference type="EMBL" id="KAK7100839.1"/>
    </source>
</evidence>
<dbReference type="SMART" id="SM00181">
    <property type="entry name" value="EGF"/>
    <property type="match status" value="10"/>
</dbReference>
<evidence type="ECO:0000259" key="16">
    <source>
        <dbReference type="PROSITE" id="PS50027"/>
    </source>
</evidence>
<feature type="domain" description="Laminin G" evidence="15">
    <location>
        <begin position="3455"/>
        <end position="3628"/>
    </location>
</feature>
<dbReference type="SUPFAM" id="SSF57196">
    <property type="entry name" value="EGF/Laminin"/>
    <property type="match status" value="20"/>
</dbReference>
<feature type="domain" description="Laminin EGF-like" evidence="16">
    <location>
        <begin position="1804"/>
        <end position="1850"/>
    </location>
</feature>
<reference evidence="19 20" key="1">
    <citation type="submission" date="2024-02" db="EMBL/GenBank/DDBJ databases">
        <title>Chromosome-scale genome assembly of the rough periwinkle Littorina saxatilis.</title>
        <authorList>
            <person name="De Jode A."/>
            <person name="Faria R."/>
            <person name="Formenti G."/>
            <person name="Sims Y."/>
            <person name="Smith T.P."/>
            <person name="Tracey A."/>
            <person name="Wood J.M.D."/>
            <person name="Zagrodzka Z.B."/>
            <person name="Johannesson K."/>
            <person name="Butlin R.K."/>
            <person name="Leder E.H."/>
        </authorList>
    </citation>
    <scope>NUCLEOTIDE SEQUENCE [LARGE SCALE GENOMIC DNA]</scope>
    <source>
        <strain evidence="19">Snail1</strain>
        <tissue evidence="19">Muscle</tissue>
    </source>
</reference>
<keyword evidence="2" id="KW-0964">Secreted</keyword>
<dbReference type="Pfam" id="PF02210">
    <property type="entry name" value="Laminin_G_2"/>
    <property type="match status" value="3"/>
</dbReference>
<feature type="disulfide bond" evidence="13">
    <location>
        <begin position="604"/>
        <end position="616"/>
    </location>
</feature>
<feature type="disulfide bond" evidence="13">
    <location>
        <begin position="560"/>
        <end position="577"/>
    </location>
</feature>
<dbReference type="FunFam" id="2.10.25.10:FF:000209">
    <property type="entry name" value="Laminin subunit alpha 5"/>
    <property type="match status" value="2"/>
</dbReference>
<dbReference type="InterPro" id="IPR050440">
    <property type="entry name" value="Laminin/Netrin_ECM"/>
</dbReference>
<evidence type="ECO:0000256" key="4">
    <source>
        <dbReference type="ARBA" id="ARBA00022729"/>
    </source>
</evidence>
<keyword evidence="3" id="KW-0272">Extracellular matrix</keyword>
<feature type="coiled-coil region" evidence="14">
    <location>
        <begin position="2339"/>
        <end position="2391"/>
    </location>
</feature>
<feature type="domain" description="Laminin EGF-like" evidence="16">
    <location>
        <begin position="649"/>
        <end position="699"/>
    </location>
</feature>
<evidence type="ECO:0000256" key="13">
    <source>
        <dbReference type="PROSITE-ProRule" id="PRU00460"/>
    </source>
</evidence>
<evidence type="ECO:0000256" key="7">
    <source>
        <dbReference type="ARBA" id="ARBA00022889"/>
    </source>
</evidence>
<feature type="domain" description="Laminin EGF-like" evidence="16">
    <location>
        <begin position="754"/>
        <end position="806"/>
    </location>
</feature>
<dbReference type="Pfam" id="PF00055">
    <property type="entry name" value="Laminin_N"/>
    <property type="match status" value="1"/>
</dbReference>
<feature type="disulfide bond" evidence="12">
    <location>
        <begin position="3601"/>
        <end position="3628"/>
    </location>
</feature>
<evidence type="ECO:0000256" key="12">
    <source>
        <dbReference type="PROSITE-ProRule" id="PRU00122"/>
    </source>
</evidence>
<dbReference type="SMART" id="SM00136">
    <property type="entry name" value="LamNT"/>
    <property type="match status" value="1"/>
</dbReference>
<feature type="disulfide bond" evidence="13">
    <location>
        <begin position="1407"/>
        <end position="1416"/>
    </location>
</feature>
<dbReference type="FunFam" id="2.10.25.10:FF:000106">
    <property type="entry name" value="Heparan sulfate proteoglycan 2"/>
    <property type="match status" value="1"/>
</dbReference>
<dbReference type="Pfam" id="PF06009">
    <property type="entry name" value="Laminin_II"/>
    <property type="match status" value="1"/>
</dbReference>
<dbReference type="FunFam" id="2.10.25.10:FF:000069">
    <property type="entry name" value="Laminin subunit alpha 1"/>
    <property type="match status" value="1"/>
</dbReference>
<feature type="domain" description="Laminin EGF-like" evidence="16">
    <location>
        <begin position="558"/>
        <end position="603"/>
    </location>
</feature>
<dbReference type="Pfam" id="PF00053">
    <property type="entry name" value="EGF_laminin"/>
    <property type="match status" value="20"/>
</dbReference>
<evidence type="ECO:0000313" key="20">
    <source>
        <dbReference type="Proteomes" id="UP001374579"/>
    </source>
</evidence>
<dbReference type="Gene3D" id="2.10.25.10">
    <property type="entry name" value="Laminin"/>
    <property type="match status" value="20"/>
</dbReference>
<dbReference type="PROSITE" id="PS51117">
    <property type="entry name" value="LAMININ_NTER"/>
    <property type="match status" value="1"/>
</dbReference>
<dbReference type="PRINTS" id="PR00011">
    <property type="entry name" value="EGFLAMININ"/>
</dbReference>
<feature type="domain" description="Laminin N-terminal" evidence="18">
    <location>
        <begin position="39"/>
        <end position="291"/>
    </location>
</feature>
<keyword evidence="5" id="KW-0677">Repeat</keyword>
<evidence type="ECO:0000256" key="1">
    <source>
        <dbReference type="ARBA" id="ARBA00004302"/>
    </source>
</evidence>
<feature type="disulfide bond" evidence="13">
    <location>
        <begin position="1499"/>
        <end position="1508"/>
    </location>
</feature>
<feature type="disulfide bond" evidence="13">
    <location>
        <begin position="649"/>
        <end position="661"/>
    </location>
</feature>
<dbReference type="InterPro" id="IPR010307">
    <property type="entry name" value="Laminin_dom_II"/>
</dbReference>
<feature type="disulfide bond" evidence="13">
    <location>
        <begin position="579"/>
        <end position="588"/>
    </location>
</feature>
<feature type="domain" description="Laminin EGF-like" evidence="16">
    <location>
        <begin position="466"/>
        <end position="516"/>
    </location>
</feature>
<evidence type="ECO:0000256" key="6">
    <source>
        <dbReference type="ARBA" id="ARBA00022869"/>
    </source>
</evidence>
<keyword evidence="6" id="KW-0084">Basement membrane</keyword>
<feature type="disulfide bond" evidence="13">
    <location>
        <begin position="651"/>
        <end position="668"/>
    </location>
</feature>
<dbReference type="InterPro" id="IPR056863">
    <property type="entry name" value="LMN_ATRN_NET-like_EGF"/>
</dbReference>
<dbReference type="InterPro" id="IPR000742">
    <property type="entry name" value="EGF"/>
</dbReference>
<comment type="caution">
    <text evidence="13">Lacks conserved residue(s) required for the propagation of feature annotation.</text>
</comment>
<dbReference type="Gene3D" id="2.60.120.200">
    <property type="match status" value="5"/>
</dbReference>
<feature type="disulfide bond" evidence="13">
    <location>
        <begin position="1526"/>
        <end position="1543"/>
    </location>
</feature>
<dbReference type="FunFam" id="2.10.25.10:FF:000189">
    <property type="entry name" value="Laminin subunit alpha 2"/>
    <property type="match status" value="1"/>
</dbReference>
<feature type="disulfide bond" evidence="13">
    <location>
        <begin position="466"/>
        <end position="478"/>
    </location>
</feature>
<dbReference type="FunFam" id="2.10.25.10:FF:000011">
    <property type="entry name" value="Cadherin EGF LAG seven-pass G-type receptor"/>
    <property type="match status" value="2"/>
</dbReference>
<feature type="disulfide bond" evidence="13">
    <location>
        <begin position="558"/>
        <end position="570"/>
    </location>
</feature>
<feature type="domain" description="Laminin EGF-like" evidence="16">
    <location>
        <begin position="1962"/>
        <end position="2008"/>
    </location>
</feature>
<keyword evidence="7" id="KW-0130">Cell adhesion</keyword>
<evidence type="ECO:0000259" key="18">
    <source>
        <dbReference type="PROSITE" id="PS51117"/>
    </source>
</evidence>
<dbReference type="SMART" id="SM00282">
    <property type="entry name" value="LamG"/>
    <property type="match status" value="5"/>
</dbReference>
<dbReference type="Pfam" id="PF00054">
    <property type="entry name" value="Laminin_G_1"/>
    <property type="match status" value="2"/>
</dbReference>
<feature type="domain" description="Laminin EGF-like" evidence="16">
    <location>
        <begin position="421"/>
        <end position="465"/>
    </location>
</feature>
<keyword evidence="20" id="KW-1185">Reference proteome</keyword>
<evidence type="ECO:0000256" key="10">
    <source>
        <dbReference type="ARBA" id="ARBA00023180"/>
    </source>
</evidence>
<dbReference type="SMART" id="SM00281">
    <property type="entry name" value="LamB"/>
    <property type="match status" value="1"/>
</dbReference>
<feature type="disulfide bond" evidence="13">
    <location>
        <begin position="670"/>
        <end position="679"/>
    </location>
</feature>
<dbReference type="FunFam" id="2.10.25.10:FF:000051">
    <property type="entry name" value="Laminin subunit alpha 4"/>
    <property type="match status" value="1"/>
</dbReference>
<comment type="caution">
    <text evidence="19">The sequence shown here is derived from an EMBL/GenBank/DDBJ whole genome shotgun (WGS) entry which is preliminary data.</text>
</comment>
<dbReference type="PROSITE" id="PS50027">
    <property type="entry name" value="EGF_LAM_2"/>
    <property type="match status" value="15"/>
</dbReference>
<evidence type="ECO:0000256" key="8">
    <source>
        <dbReference type="ARBA" id="ARBA00023054"/>
    </source>
</evidence>
<protein>
    <recommendedName>
        <fullName evidence="21">Laminin subunit alpha</fullName>
    </recommendedName>
</protein>
<dbReference type="InterPro" id="IPR008211">
    <property type="entry name" value="Laminin_N"/>
</dbReference>
<feature type="disulfide bond" evidence="13">
    <location>
        <begin position="1448"/>
        <end position="1457"/>
    </location>
</feature>
<feature type="domain" description="Laminin IV type A" evidence="17">
    <location>
        <begin position="1595"/>
        <end position="1770"/>
    </location>
</feature>
<dbReference type="SUPFAM" id="SSF49899">
    <property type="entry name" value="Concanavalin A-like lectins/glucanases"/>
    <property type="match status" value="5"/>
</dbReference>
<feature type="disulfide bond" evidence="13">
    <location>
        <begin position="441"/>
        <end position="450"/>
    </location>
</feature>
<evidence type="ECO:0000256" key="5">
    <source>
        <dbReference type="ARBA" id="ARBA00022737"/>
    </source>
</evidence>
<feature type="disulfide bond" evidence="13">
    <location>
        <begin position="1981"/>
        <end position="1990"/>
    </location>
</feature>
<feature type="domain" description="Laminin EGF-like" evidence="16">
    <location>
        <begin position="1476"/>
        <end position="1523"/>
    </location>
</feature>
<keyword evidence="9 13" id="KW-1015">Disulfide bond</keyword>
<feature type="disulfide bond" evidence="13">
    <location>
        <begin position="2075"/>
        <end position="2084"/>
    </location>
</feature>
<dbReference type="Gene3D" id="2.60.120.260">
    <property type="entry name" value="Galactose-binding domain-like"/>
    <property type="match status" value="1"/>
</dbReference>
<evidence type="ECO:0000256" key="3">
    <source>
        <dbReference type="ARBA" id="ARBA00022530"/>
    </source>
</evidence>
<dbReference type="InterPro" id="IPR013320">
    <property type="entry name" value="ConA-like_dom_sf"/>
</dbReference>
<feature type="disulfide bond" evidence="13">
    <location>
        <begin position="1388"/>
        <end position="1405"/>
    </location>
</feature>
<keyword evidence="8 14" id="KW-0175">Coiled coil</keyword>
<evidence type="ECO:0008006" key="21">
    <source>
        <dbReference type="Google" id="ProtNLM"/>
    </source>
</evidence>
<feature type="disulfide bond" evidence="13">
    <location>
        <begin position="1823"/>
        <end position="1832"/>
    </location>
</feature>
<dbReference type="EMBL" id="JBAMIC010000011">
    <property type="protein sequence ID" value="KAK7100839.1"/>
    <property type="molecule type" value="Genomic_DNA"/>
</dbReference>
<dbReference type="FunFam" id="2.10.25.10:FF:000407">
    <property type="entry name" value="Laminin subunit alpha-3"/>
    <property type="match status" value="1"/>
</dbReference>
<feature type="disulfide bond" evidence="13">
    <location>
        <begin position="487"/>
        <end position="496"/>
    </location>
</feature>
<gene>
    <name evidence="19" type="ORF">V1264_023710</name>
</gene>
<dbReference type="GO" id="GO:0007155">
    <property type="term" value="P:cell adhesion"/>
    <property type="evidence" value="ECO:0007669"/>
    <property type="project" value="UniProtKB-KW"/>
</dbReference>
<feature type="disulfide bond" evidence="13">
    <location>
        <begin position="1524"/>
        <end position="1536"/>
    </location>
</feature>
<feature type="domain" description="Laminin G" evidence="15">
    <location>
        <begin position="2673"/>
        <end position="2859"/>
    </location>
</feature>
<feature type="disulfide bond" evidence="13">
    <location>
        <begin position="1386"/>
        <end position="1398"/>
    </location>
</feature>
<feature type="domain" description="Laminin G" evidence="15">
    <location>
        <begin position="3047"/>
        <end position="3224"/>
    </location>
</feature>
<feature type="disulfide bond" evidence="13">
    <location>
        <begin position="468"/>
        <end position="485"/>
    </location>
</feature>
<feature type="disulfide bond" evidence="13">
    <location>
        <begin position="1933"/>
        <end position="1942"/>
    </location>
</feature>
<accession>A0AAN9BA63</accession>
<feature type="disulfide bond" evidence="13">
    <location>
        <begin position="1945"/>
        <end position="1959"/>
    </location>
</feature>
<dbReference type="PANTHER" id="PTHR10574:SF406">
    <property type="entry name" value="LAMININ SUBUNIT ALPHA 5"/>
    <property type="match status" value="1"/>
</dbReference>
<dbReference type="GO" id="GO:0005604">
    <property type="term" value="C:basement membrane"/>
    <property type="evidence" value="ECO:0007669"/>
    <property type="project" value="UniProtKB-SubCell"/>
</dbReference>
<feature type="domain" description="Laminin G" evidence="15">
    <location>
        <begin position="2868"/>
        <end position="3039"/>
    </location>
</feature>
<dbReference type="PROSITE" id="PS51115">
    <property type="entry name" value="LAMININ_IVA"/>
    <property type="match status" value="1"/>
</dbReference>